<evidence type="ECO:0000256" key="2">
    <source>
        <dbReference type="SAM" id="Phobius"/>
    </source>
</evidence>
<evidence type="ECO:0000256" key="1">
    <source>
        <dbReference type="SAM" id="MobiDB-lite"/>
    </source>
</evidence>
<name>A0A9W6L853_9PSEU</name>
<proteinExistence type="predicted"/>
<organism evidence="3 4">
    <name type="scientific">Pseudonocardia halophobica</name>
    <dbReference type="NCBI Taxonomy" id="29401"/>
    <lineage>
        <taxon>Bacteria</taxon>
        <taxon>Bacillati</taxon>
        <taxon>Actinomycetota</taxon>
        <taxon>Actinomycetes</taxon>
        <taxon>Pseudonocardiales</taxon>
        <taxon>Pseudonocardiaceae</taxon>
        <taxon>Pseudonocardia</taxon>
    </lineage>
</organism>
<accession>A0A9W6L853</accession>
<gene>
    <name evidence="3" type="ORF">GCM10017577_50990</name>
</gene>
<keyword evidence="2" id="KW-1133">Transmembrane helix</keyword>
<keyword evidence="2" id="KW-0472">Membrane</keyword>
<evidence type="ECO:0000313" key="3">
    <source>
        <dbReference type="EMBL" id="GLL13954.1"/>
    </source>
</evidence>
<keyword evidence="2" id="KW-0812">Transmembrane</keyword>
<feature type="transmembrane region" description="Helical" evidence="2">
    <location>
        <begin position="177"/>
        <end position="198"/>
    </location>
</feature>
<dbReference type="EMBL" id="BSFQ01000027">
    <property type="protein sequence ID" value="GLL13954.1"/>
    <property type="molecule type" value="Genomic_DNA"/>
</dbReference>
<evidence type="ECO:0000313" key="4">
    <source>
        <dbReference type="Proteomes" id="UP001143463"/>
    </source>
</evidence>
<comment type="caution">
    <text evidence="3">The sequence shown here is derived from an EMBL/GenBank/DDBJ whole genome shotgun (WGS) entry which is preliminary data.</text>
</comment>
<dbReference type="AlphaFoldDB" id="A0A9W6L853"/>
<reference evidence="3" key="2">
    <citation type="submission" date="2023-01" db="EMBL/GenBank/DDBJ databases">
        <authorList>
            <person name="Sun Q."/>
            <person name="Evtushenko L."/>
        </authorList>
    </citation>
    <scope>NUCLEOTIDE SEQUENCE</scope>
    <source>
        <strain evidence="3">VKM Ac-1069</strain>
    </source>
</reference>
<protein>
    <submittedName>
        <fullName evidence="3">Uncharacterized protein</fullName>
    </submittedName>
</protein>
<keyword evidence="4" id="KW-1185">Reference proteome</keyword>
<dbReference type="Proteomes" id="UP001143463">
    <property type="component" value="Unassembled WGS sequence"/>
</dbReference>
<sequence length="203" mass="20758">MDPRSAVLARASRIGVSRAGVSPVGADGPSAAVEEPSGVPVEAPGTRGGVPAERRVDLRPGARPQSRARPQGRSGPAGRDGVGRAHAVRGRPGAPERVPERVVGAYASGARARLVRPLDGPAVVPGCRPVARPRPALADSRCVPAPRPRFSRLSRYERTGGARRLAGEARTGVVDRALAVVAVALASATVVVVLGLLADLAAR</sequence>
<reference evidence="3" key="1">
    <citation type="journal article" date="2014" name="Int. J. Syst. Evol. Microbiol.">
        <title>Complete genome sequence of Corynebacterium casei LMG S-19264T (=DSM 44701T), isolated from a smear-ripened cheese.</title>
        <authorList>
            <consortium name="US DOE Joint Genome Institute (JGI-PGF)"/>
            <person name="Walter F."/>
            <person name="Albersmeier A."/>
            <person name="Kalinowski J."/>
            <person name="Ruckert C."/>
        </authorList>
    </citation>
    <scope>NUCLEOTIDE SEQUENCE</scope>
    <source>
        <strain evidence="3">VKM Ac-1069</strain>
    </source>
</reference>
<dbReference type="RefSeq" id="WP_156068042.1">
    <property type="nucleotide sequence ID" value="NZ_BAAAUZ010000064.1"/>
</dbReference>
<feature type="region of interest" description="Disordered" evidence="1">
    <location>
        <begin position="1"/>
        <end position="97"/>
    </location>
</feature>